<accession>X0B782</accession>
<gene>
    <name evidence="3" type="ORF">FOQG_17297</name>
</gene>
<dbReference type="HOGENOM" id="CLU_2904283_0_0_1"/>
<sequence>MSGSASSSSRKKGRGETVSIHESVSRYEEMIKNMESSIKLAEEEIETLKKEKRVLEEYERGS</sequence>
<dbReference type="Proteomes" id="UP000030663">
    <property type="component" value="Unassembled WGS sequence"/>
</dbReference>
<feature type="coiled-coil region" evidence="1">
    <location>
        <begin position="24"/>
        <end position="61"/>
    </location>
</feature>
<organism evidence="3 4">
    <name type="scientific">Fusarium oxysporum f. sp. raphani 54005</name>
    <dbReference type="NCBI Taxonomy" id="1089458"/>
    <lineage>
        <taxon>Eukaryota</taxon>
        <taxon>Fungi</taxon>
        <taxon>Dikarya</taxon>
        <taxon>Ascomycota</taxon>
        <taxon>Pezizomycotina</taxon>
        <taxon>Sordariomycetes</taxon>
        <taxon>Hypocreomycetidae</taxon>
        <taxon>Hypocreales</taxon>
        <taxon>Nectriaceae</taxon>
        <taxon>Fusarium</taxon>
        <taxon>Fusarium oxysporum species complex</taxon>
    </lineage>
</organism>
<evidence type="ECO:0000256" key="1">
    <source>
        <dbReference type="SAM" id="Coils"/>
    </source>
</evidence>
<reference evidence="3 4" key="1">
    <citation type="submission" date="2011-11" db="EMBL/GenBank/DDBJ databases">
        <title>The Genome Sequence of Fusarium oxysporum PHW815.</title>
        <authorList>
            <consortium name="The Broad Institute Genome Sequencing Platform"/>
            <person name="Ma L.-J."/>
            <person name="Gale L.R."/>
            <person name="Schwartz D.C."/>
            <person name="Zhou S."/>
            <person name="Corby-Kistler H."/>
            <person name="Young S.K."/>
            <person name="Zeng Q."/>
            <person name="Gargeya S."/>
            <person name="Fitzgerald M."/>
            <person name="Haas B."/>
            <person name="Abouelleil A."/>
            <person name="Alvarado L."/>
            <person name="Arachchi H.M."/>
            <person name="Berlin A."/>
            <person name="Brown A."/>
            <person name="Chapman S.B."/>
            <person name="Chen Z."/>
            <person name="Dunbar C."/>
            <person name="Freedman E."/>
            <person name="Gearin G."/>
            <person name="Goldberg J."/>
            <person name="Griggs A."/>
            <person name="Gujja S."/>
            <person name="Heiman D."/>
            <person name="Howarth C."/>
            <person name="Larson L."/>
            <person name="Lui A."/>
            <person name="MacDonald P.J.P."/>
            <person name="Montmayeur A."/>
            <person name="Murphy C."/>
            <person name="Neiman D."/>
            <person name="Pearson M."/>
            <person name="Priest M."/>
            <person name="Roberts A."/>
            <person name="Saif S."/>
            <person name="Shea T."/>
            <person name="Shenoy N."/>
            <person name="Sisk P."/>
            <person name="Stolte C."/>
            <person name="Sykes S."/>
            <person name="Wortman J."/>
            <person name="Nusbaum C."/>
            <person name="Birren B."/>
        </authorList>
    </citation>
    <scope>NUCLEOTIDE SEQUENCE [LARGE SCALE GENOMIC DNA]</scope>
    <source>
        <strain evidence="3 4">54005</strain>
    </source>
</reference>
<keyword evidence="1" id="KW-0175">Coiled coil</keyword>
<evidence type="ECO:0000256" key="2">
    <source>
        <dbReference type="SAM" id="MobiDB-lite"/>
    </source>
</evidence>
<evidence type="ECO:0000313" key="3">
    <source>
        <dbReference type="EMBL" id="EXK78005.1"/>
    </source>
</evidence>
<dbReference type="EMBL" id="JH658552">
    <property type="protein sequence ID" value="EXK78005.1"/>
    <property type="molecule type" value="Genomic_DNA"/>
</dbReference>
<proteinExistence type="predicted"/>
<protein>
    <submittedName>
        <fullName evidence="3">Uncharacterized protein</fullName>
    </submittedName>
</protein>
<evidence type="ECO:0000313" key="4">
    <source>
        <dbReference type="Proteomes" id="UP000030663"/>
    </source>
</evidence>
<feature type="region of interest" description="Disordered" evidence="2">
    <location>
        <begin position="1"/>
        <end position="21"/>
    </location>
</feature>
<dbReference type="AlphaFoldDB" id="X0B782"/>
<name>X0B782_FUSOX</name>
<keyword evidence="4" id="KW-1185">Reference proteome</keyword>